<dbReference type="EMBL" id="JAUTIX010000001">
    <property type="protein sequence ID" value="MDP0396489.1"/>
    <property type="molecule type" value="Genomic_DNA"/>
</dbReference>
<keyword evidence="4" id="KW-1185">Reference proteome</keyword>
<feature type="region of interest" description="Disordered" evidence="1">
    <location>
        <begin position="340"/>
        <end position="467"/>
    </location>
</feature>
<reference evidence="3" key="1">
    <citation type="submission" date="2023-08" db="EMBL/GenBank/DDBJ databases">
        <title>The draft genome of Tsukamurella strandjordii strain 050030.</title>
        <authorList>
            <person name="Zhao F."/>
            <person name="Feng Y."/>
            <person name="Zong Z."/>
        </authorList>
    </citation>
    <scope>NUCLEOTIDE SEQUENCE</scope>
    <source>
        <strain evidence="3">050030</strain>
    </source>
</reference>
<evidence type="ECO:0000313" key="4">
    <source>
        <dbReference type="Proteomes" id="UP001178281"/>
    </source>
</evidence>
<dbReference type="AlphaFoldDB" id="A0AA90SFD5"/>
<evidence type="ECO:0000256" key="2">
    <source>
        <dbReference type="SAM" id="Phobius"/>
    </source>
</evidence>
<keyword evidence="2" id="KW-1133">Transmembrane helix</keyword>
<dbReference type="Proteomes" id="UP001178281">
    <property type="component" value="Unassembled WGS sequence"/>
</dbReference>
<evidence type="ECO:0008006" key="5">
    <source>
        <dbReference type="Google" id="ProtNLM"/>
    </source>
</evidence>
<organism evidence="3 4">
    <name type="scientific">Tsukamurella strandjordii</name>
    <dbReference type="NCBI Taxonomy" id="147577"/>
    <lineage>
        <taxon>Bacteria</taxon>
        <taxon>Bacillati</taxon>
        <taxon>Actinomycetota</taxon>
        <taxon>Actinomycetes</taxon>
        <taxon>Mycobacteriales</taxon>
        <taxon>Tsukamurellaceae</taxon>
        <taxon>Tsukamurella</taxon>
    </lineage>
</organism>
<feature type="compositionally biased region" description="Low complexity" evidence="1">
    <location>
        <begin position="391"/>
        <end position="405"/>
    </location>
</feature>
<gene>
    <name evidence="3" type="ORF">Q7X28_00985</name>
</gene>
<sequence length="467" mass="46801">MTTTSFGASIGRGPVHCVLLEWEDGEVVGQQTRTIDPGPYRLGRRSDLLASGFDLLAARAERPVDASAVAVRTRRDLLAARFGIRGELRAAEVVRETDAVLRALDDSGAIARYSVTLIADIGAGGMRVHTVTDGAVTATARTTAVAVSGTEPGFDTPSAAAEFVRGVVDGAGTPPEALVLIGGGAQHAAIREAISGVARTSHIETVDVDEPEAVAATGAALLAADRTAGAAPAGTARLGSGFGAFGGHSVRLTATILPVLVVAALAFAVLITTYATGLIGPTGDSTDRLPLVTDATTSDAVQGSTTREEFTSTTTTLAGGELVVPTNVPRDHSRDEVTVPPVMTTFAPPPTAPRTRTPGRTVGPLPTTPTVPSTPGTGWPTILLPTPPTGSPTTGTPSPTSPGVPTTGGTGTPTAPSPTSEHPPLPIVGGGAHLPEGASGPDVPPAPVQPSAGEQAPESPTVTAPAA</sequence>
<feature type="compositionally biased region" description="Low complexity" evidence="1">
    <location>
        <begin position="353"/>
        <end position="384"/>
    </location>
</feature>
<proteinExistence type="predicted"/>
<feature type="transmembrane region" description="Helical" evidence="2">
    <location>
        <begin position="256"/>
        <end position="279"/>
    </location>
</feature>
<evidence type="ECO:0000256" key="1">
    <source>
        <dbReference type="SAM" id="MobiDB-lite"/>
    </source>
</evidence>
<evidence type="ECO:0000313" key="3">
    <source>
        <dbReference type="EMBL" id="MDP0396489.1"/>
    </source>
</evidence>
<keyword evidence="2" id="KW-0812">Transmembrane</keyword>
<keyword evidence="2" id="KW-0472">Membrane</keyword>
<feature type="compositionally biased region" description="Polar residues" evidence="1">
    <location>
        <begin position="458"/>
        <end position="467"/>
    </location>
</feature>
<accession>A0AA90SFD5</accession>
<name>A0AA90SFD5_9ACTN</name>
<comment type="caution">
    <text evidence="3">The sequence shown here is derived from an EMBL/GenBank/DDBJ whole genome shotgun (WGS) entry which is preliminary data.</text>
</comment>
<dbReference type="RefSeq" id="WP_305110014.1">
    <property type="nucleotide sequence ID" value="NZ_JAUTIX010000001.1"/>
</dbReference>
<protein>
    <recommendedName>
        <fullName evidence="5">Hsp70 protein</fullName>
    </recommendedName>
</protein>